<evidence type="ECO:0000259" key="2">
    <source>
        <dbReference type="Pfam" id="PF00107"/>
    </source>
</evidence>
<organism evidence="4 5">
    <name type="scientific">Virgibacillus indicus</name>
    <dbReference type="NCBI Taxonomy" id="2024554"/>
    <lineage>
        <taxon>Bacteria</taxon>
        <taxon>Bacillati</taxon>
        <taxon>Bacillota</taxon>
        <taxon>Bacilli</taxon>
        <taxon>Bacillales</taxon>
        <taxon>Bacillaceae</taxon>
        <taxon>Virgibacillus</taxon>
    </lineage>
</organism>
<sequence length="366" mass="40530">MTHKNIVSTAFRLVKPGSFEKVEIHHTLNERDVEVVPYLASVCHADLRYFTGNRRKKAIEEKLPMALFHEGLGIVESSLHPDFNKGDRVVIVPSIPGYVLNNTSRKACCTNCQNGGHPNYCLNGEFLGSGYDGIGQSNLVIGGDNLVLVPEEIDDNIAILTELCSVSLCAINQVENLLLTKEGKVAVFGDGPVGYLTATALHYIYEIAKENLLVFGAIPEKIAQFESFAMTALVEDFDFESESGVHTVFECTGGKFSSSAINQSIDLIAREGTLVLMGVSEELVPINTRDILEKGIRLKGSSRSTTDEFRKLMKAFKNKEYQQALQRLIPEKSYSIKTTEDLTKAMNDAAAHKSWRKTNLSFDWDQ</sequence>
<evidence type="ECO:0000313" key="5">
    <source>
        <dbReference type="Proteomes" id="UP000216498"/>
    </source>
</evidence>
<dbReference type="AlphaFoldDB" id="A0A265N8Y2"/>
<dbReference type="InterPro" id="IPR036291">
    <property type="entry name" value="NAD(P)-bd_dom_sf"/>
</dbReference>
<dbReference type="PANTHER" id="PTHR43401">
    <property type="entry name" value="L-THREONINE 3-DEHYDROGENASE"/>
    <property type="match status" value="1"/>
</dbReference>
<dbReference type="InterPro" id="IPR011032">
    <property type="entry name" value="GroES-like_sf"/>
</dbReference>
<name>A0A265N8Y2_9BACI</name>
<dbReference type="InterPro" id="IPR013149">
    <property type="entry name" value="ADH-like_C"/>
</dbReference>
<reference evidence="4 5" key="1">
    <citation type="submission" date="2017-08" db="EMBL/GenBank/DDBJ databases">
        <title>Virgibacillus indicus sp. nov. and Virgibacillus profoundi sp. nov, two moderately halophilic bacteria isolated from marine sediment by using the Microfluidic Streak Plate.</title>
        <authorList>
            <person name="Xu B."/>
            <person name="Hu B."/>
            <person name="Wang J."/>
            <person name="Zhu Y."/>
            <person name="Huang L."/>
            <person name="Du W."/>
            <person name="Huang Y."/>
        </authorList>
    </citation>
    <scope>NUCLEOTIDE SEQUENCE [LARGE SCALE GENOMIC DNA]</scope>
    <source>
        <strain evidence="4 5">IO3-P2-C2</strain>
    </source>
</reference>
<accession>A0A265N8Y2</accession>
<dbReference type="Gene3D" id="3.90.180.10">
    <property type="entry name" value="Medium-chain alcohol dehydrogenases, catalytic domain"/>
    <property type="match status" value="1"/>
</dbReference>
<dbReference type="PANTHER" id="PTHR43401:SF2">
    <property type="entry name" value="L-THREONINE 3-DEHYDROGENASE"/>
    <property type="match status" value="1"/>
</dbReference>
<dbReference type="Pfam" id="PF00107">
    <property type="entry name" value="ADH_zinc_N"/>
    <property type="match status" value="1"/>
</dbReference>
<dbReference type="OrthoDB" id="1700359at2"/>
<gene>
    <name evidence="4" type="ORF">CIL03_11625</name>
</gene>
<dbReference type="GO" id="GO:0016491">
    <property type="term" value="F:oxidoreductase activity"/>
    <property type="evidence" value="ECO:0007669"/>
    <property type="project" value="UniProtKB-KW"/>
</dbReference>
<keyword evidence="1" id="KW-0560">Oxidoreductase</keyword>
<proteinExistence type="predicted"/>
<dbReference type="Gene3D" id="3.40.50.720">
    <property type="entry name" value="NAD(P)-binding Rossmann-like Domain"/>
    <property type="match status" value="1"/>
</dbReference>
<dbReference type="SUPFAM" id="SSF51735">
    <property type="entry name" value="NAD(P)-binding Rossmann-fold domains"/>
    <property type="match status" value="1"/>
</dbReference>
<protein>
    <submittedName>
        <fullName evidence="4">Dehydrogenase</fullName>
    </submittedName>
</protein>
<dbReference type="InterPro" id="IPR013154">
    <property type="entry name" value="ADH-like_N"/>
</dbReference>
<evidence type="ECO:0000259" key="3">
    <source>
        <dbReference type="Pfam" id="PF08240"/>
    </source>
</evidence>
<dbReference type="SUPFAM" id="SSF50129">
    <property type="entry name" value="GroES-like"/>
    <property type="match status" value="1"/>
</dbReference>
<dbReference type="EMBL" id="NPMS01000005">
    <property type="protein sequence ID" value="OZU88297.1"/>
    <property type="molecule type" value="Genomic_DNA"/>
</dbReference>
<keyword evidence="5" id="KW-1185">Reference proteome</keyword>
<evidence type="ECO:0000256" key="1">
    <source>
        <dbReference type="ARBA" id="ARBA00023002"/>
    </source>
</evidence>
<feature type="domain" description="Alcohol dehydrogenase-like N-terminal" evidence="3">
    <location>
        <begin position="32"/>
        <end position="150"/>
    </location>
</feature>
<evidence type="ECO:0000313" key="4">
    <source>
        <dbReference type="EMBL" id="OZU88297.1"/>
    </source>
</evidence>
<feature type="domain" description="Alcohol dehydrogenase-like C-terminal" evidence="2">
    <location>
        <begin position="242"/>
        <end position="317"/>
    </location>
</feature>
<comment type="caution">
    <text evidence="4">The sequence shown here is derived from an EMBL/GenBank/DDBJ whole genome shotgun (WGS) entry which is preliminary data.</text>
</comment>
<dbReference type="InterPro" id="IPR050129">
    <property type="entry name" value="Zn_alcohol_dh"/>
</dbReference>
<dbReference type="Pfam" id="PF08240">
    <property type="entry name" value="ADH_N"/>
    <property type="match status" value="1"/>
</dbReference>
<dbReference type="Proteomes" id="UP000216498">
    <property type="component" value="Unassembled WGS sequence"/>
</dbReference>